<keyword evidence="2" id="KW-1185">Reference proteome</keyword>
<dbReference type="Proteomes" id="UP001627154">
    <property type="component" value="Unassembled WGS sequence"/>
</dbReference>
<evidence type="ECO:0000313" key="1">
    <source>
        <dbReference type="EMBL" id="KAL3404470.1"/>
    </source>
</evidence>
<gene>
    <name evidence="1" type="ORF">TKK_002941</name>
</gene>
<dbReference type="AlphaFoldDB" id="A0ABD2XH64"/>
<accession>A0ABD2XH64</accession>
<name>A0ABD2XH64_9HYME</name>
<reference evidence="1 2" key="1">
    <citation type="journal article" date="2024" name="bioRxiv">
        <title>A reference genome for Trichogramma kaykai: A tiny desert-dwelling parasitoid wasp with competing sex-ratio distorters.</title>
        <authorList>
            <person name="Culotta J."/>
            <person name="Lindsey A.R."/>
        </authorList>
    </citation>
    <scope>NUCLEOTIDE SEQUENCE [LARGE SCALE GENOMIC DNA]</scope>
    <source>
        <strain evidence="1 2">KSX58</strain>
    </source>
</reference>
<sequence length="132" mass="15665">MQVESDVEVSPFRLYTYARPVRATTTTTTTIAPRATARYFGACHARVQDRFLHARCQFTCCRRRIKARRNEPRVSMRHYLRSSSPLYIPRARRNPIRYHISRVYPHWRTIRRTSSSSRRATLEKNRALKAIV</sequence>
<evidence type="ECO:0000313" key="2">
    <source>
        <dbReference type="Proteomes" id="UP001627154"/>
    </source>
</evidence>
<proteinExistence type="predicted"/>
<protein>
    <submittedName>
        <fullName evidence="1">Uncharacterized protein</fullName>
    </submittedName>
</protein>
<dbReference type="EMBL" id="JBJJXI010000025">
    <property type="protein sequence ID" value="KAL3404470.1"/>
    <property type="molecule type" value="Genomic_DNA"/>
</dbReference>
<organism evidence="1 2">
    <name type="scientific">Trichogramma kaykai</name>
    <dbReference type="NCBI Taxonomy" id="54128"/>
    <lineage>
        <taxon>Eukaryota</taxon>
        <taxon>Metazoa</taxon>
        <taxon>Ecdysozoa</taxon>
        <taxon>Arthropoda</taxon>
        <taxon>Hexapoda</taxon>
        <taxon>Insecta</taxon>
        <taxon>Pterygota</taxon>
        <taxon>Neoptera</taxon>
        <taxon>Endopterygota</taxon>
        <taxon>Hymenoptera</taxon>
        <taxon>Apocrita</taxon>
        <taxon>Proctotrupomorpha</taxon>
        <taxon>Chalcidoidea</taxon>
        <taxon>Trichogrammatidae</taxon>
        <taxon>Trichogramma</taxon>
    </lineage>
</organism>
<comment type="caution">
    <text evidence="1">The sequence shown here is derived from an EMBL/GenBank/DDBJ whole genome shotgun (WGS) entry which is preliminary data.</text>
</comment>